<protein>
    <submittedName>
        <fullName evidence="1">MTH938/NDUFAF3 family protein</fullName>
    </submittedName>
</protein>
<reference evidence="1 2" key="1">
    <citation type="submission" date="2024-04" db="EMBL/GenBank/DDBJ databases">
        <title>A novel species isolated from cricket.</title>
        <authorList>
            <person name="Wang H.-C."/>
        </authorList>
    </citation>
    <scope>NUCLEOTIDE SEQUENCE [LARGE SCALE GENOMIC DNA]</scope>
    <source>
        <strain evidence="1 2">WL0021</strain>
    </source>
</reference>
<sequence>MSDGQQIYDGFIPGRYPIDAYGDGGFRFAEMSHRGSIVILPSGIHAWRRDETAAVSRESLEQDFNLILDIIRQEAHEIDFLFVGTGNNVVLPTNTLKQKLIESGIRSDFMQTGSALRTYNSLFEEQRRIAMAVIAVQN</sequence>
<dbReference type="Gene3D" id="3.40.1230.10">
    <property type="entry name" value="MTH938-like"/>
    <property type="match status" value="1"/>
</dbReference>
<accession>A0ABV0BL38</accession>
<dbReference type="InterPro" id="IPR007523">
    <property type="entry name" value="NDUFAF3/AAMDC"/>
</dbReference>
<dbReference type="Pfam" id="PF04430">
    <property type="entry name" value="DUF498"/>
    <property type="match status" value="1"/>
</dbReference>
<proteinExistence type="predicted"/>
<organism evidence="1 2">
    <name type="scientific">Hohaiivirga grylli</name>
    <dbReference type="NCBI Taxonomy" id="3133970"/>
    <lineage>
        <taxon>Bacteria</taxon>
        <taxon>Pseudomonadati</taxon>
        <taxon>Pseudomonadota</taxon>
        <taxon>Alphaproteobacteria</taxon>
        <taxon>Hyphomicrobiales</taxon>
        <taxon>Methylobacteriaceae</taxon>
        <taxon>Hohaiivirga</taxon>
    </lineage>
</organism>
<evidence type="ECO:0000313" key="2">
    <source>
        <dbReference type="Proteomes" id="UP001418637"/>
    </source>
</evidence>
<gene>
    <name evidence="1" type="ORF">WJT86_07525</name>
</gene>
<dbReference type="PANTHER" id="PTHR21192:SF2">
    <property type="entry name" value="NADH DEHYDROGENASE [UBIQUINONE] 1 ALPHA SUBCOMPLEX ASSEMBLY FACTOR 3"/>
    <property type="match status" value="1"/>
</dbReference>
<dbReference type="SUPFAM" id="SSF64076">
    <property type="entry name" value="MTH938-like"/>
    <property type="match status" value="1"/>
</dbReference>
<dbReference type="Proteomes" id="UP001418637">
    <property type="component" value="Unassembled WGS sequence"/>
</dbReference>
<name>A0ABV0BL38_9HYPH</name>
<evidence type="ECO:0000313" key="1">
    <source>
        <dbReference type="EMBL" id="MEN3930906.1"/>
    </source>
</evidence>
<dbReference type="EMBL" id="JBBYXI010000002">
    <property type="protein sequence ID" value="MEN3930906.1"/>
    <property type="molecule type" value="Genomic_DNA"/>
</dbReference>
<dbReference type="PANTHER" id="PTHR21192">
    <property type="entry name" value="NUCLEAR PROTEIN E3-3"/>
    <property type="match status" value="1"/>
</dbReference>
<dbReference type="InterPro" id="IPR036748">
    <property type="entry name" value="MTH938-like_sf"/>
</dbReference>
<comment type="caution">
    <text evidence="1">The sequence shown here is derived from an EMBL/GenBank/DDBJ whole genome shotgun (WGS) entry which is preliminary data.</text>
</comment>
<dbReference type="CDD" id="cd00248">
    <property type="entry name" value="Mth938-like"/>
    <property type="match status" value="1"/>
</dbReference>
<keyword evidence="2" id="KW-1185">Reference proteome</keyword>
<dbReference type="RefSeq" id="WP_346336927.1">
    <property type="nucleotide sequence ID" value="NZ_JBBYXI010000002.1"/>
</dbReference>